<dbReference type="CDD" id="cd00352">
    <property type="entry name" value="Gn_AT_II"/>
    <property type="match status" value="1"/>
</dbReference>
<gene>
    <name evidence="1" type="ORF">FEK35_24080</name>
</gene>
<dbReference type="EMBL" id="VBUU01000031">
    <property type="protein sequence ID" value="TLG00327.1"/>
    <property type="molecule type" value="Genomic_DNA"/>
</dbReference>
<dbReference type="InterPro" id="IPR029055">
    <property type="entry name" value="Ntn_hydrolases_N"/>
</dbReference>
<proteinExistence type="predicted"/>
<dbReference type="OrthoDB" id="1094040at2"/>
<dbReference type="AlphaFoldDB" id="A0A5R8P823"/>
<dbReference type="RefSeq" id="WP_138458138.1">
    <property type="nucleotide sequence ID" value="NZ_VBUU01000031.1"/>
</dbReference>
<evidence type="ECO:0000313" key="2">
    <source>
        <dbReference type="Proteomes" id="UP000308349"/>
    </source>
</evidence>
<protein>
    <recommendedName>
        <fullName evidence="3">Glutamine amidotransferase type-2 domain-containing protein</fullName>
    </recommendedName>
</protein>
<sequence length="249" mass="27754">MCILTFVKPGIAPQLDNLRAGALANPHGHGYAVHTGTDILVGRGMDADTLIDEFAATRSRHPEGPALFHSRLATHGPRNRDNCHPFAVGGDDRTVMAHNGILPTNVHPKPGDLRSDTRIAAEDFLPNRPFGSLDSWSGRERLEQWLGTDKMVLLTVDPAYRHPAYIFNEHRGHWNEGSWYSNDSYLLAATYGYLWEFCDYCGEPDDNDLGPHCSYCGFCAECERPFPACVCPDLDGTDRYADLLDLEYT</sequence>
<accession>A0A5R8P823</accession>
<dbReference type="Gene3D" id="3.60.20.10">
    <property type="entry name" value="Glutamine Phosphoribosylpyrophosphate, subunit 1, domain 1"/>
    <property type="match status" value="1"/>
</dbReference>
<name>A0A5R8P823_9NOCA</name>
<dbReference type="SUPFAM" id="SSF56235">
    <property type="entry name" value="N-terminal nucleophile aminohydrolases (Ntn hydrolases)"/>
    <property type="match status" value="1"/>
</dbReference>
<evidence type="ECO:0008006" key="3">
    <source>
        <dbReference type="Google" id="ProtNLM"/>
    </source>
</evidence>
<reference evidence="1 2" key="1">
    <citation type="submission" date="2019-05" db="EMBL/GenBank/DDBJ databases">
        <title>Genomes sequences of two Nocardia cyriacigeorgica environmental isolates, type strains Nocardia asteroides ATCC 19247 and Nocardia cyriacigeorgica DSM 44484.</title>
        <authorList>
            <person name="Vautrin F."/>
            <person name="Bergeron E."/>
            <person name="Dubost A."/>
            <person name="Abrouk D."/>
            <person name="Rodriguez Nava V."/>
            <person name="Pujic P."/>
        </authorList>
    </citation>
    <scope>NUCLEOTIDE SEQUENCE [LARGE SCALE GENOMIC DNA]</scope>
    <source>
        <strain evidence="1 2">EML 1456</strain>
    </source>
</reference>
<comment type="caution">
    <text evidence="1">The sequence shown here is derived from an EMBL/GenBank/DDBJ whole genome shotgun (WGS) entry which is preliminary data.</text>
</comment>
<evidence type="ECO:0000313" key="1">
    <source>
        <dbReference type="EMBL" id="TLG00327.1"/>
    </source>
</evidence>
<dbReference type="Proteomes" id="UP000308349">
    <property type="component" value="Unassembled WGS sequence"/>
</dbReference>
<organism evidence="1 2">
    <name type="scientific">Nocardia cyriacigeorgica</name>
    <dbReference type="NCBI Taxonomy" id="135487"/>
    <lineage>
        <taxon>Bacteria</taxon>
        <taxon>Bacillati</taxon>
        <taxon>Actinomycetota</taxon>
        <taxon>Actinomycetes</taxon>
        <taxon>Mycobacteriales</taxon>
        <taxon>Nocardiaceae</taxon>
        <taxon>Nocardia</taxon>
    </lineage>
</organism>